<proteinExistence type="predicted"/>
<keyword evidence="2" id="KW-1185">Reference proteome</keyword>
<evidence type="ECO:0000256" key="1">
    <source>
        <dbReference type="SAM" id="MobiDB-lite"/>
    </source>
</evidence>
<reference evidence="3" key="1">
    <citation type="submission" date="2022-11" db="UniProtKB">
        <authorList>
            <consortium name="WormBaseParasite"/>
        </authorList>
    </citation>
    <scope>IDENTIFICATION</scope>
</reference>
<evidence type="ECO:0000313" key="2">
    <source>
        <dbReference type="Proteomes" id="UP000887565"/>
    </source>
</evidence>
<sequence length="80" mass="9039">MQKASLNFRPLSKKNNPYSTTPADEASPSTTGATTKPKTRTTAAKPDKHYYTKQGNTVHDQENDFYNKMAYPWSTNKPIE</sequence>
<accession>A0A915KRQ4</accession>
<dbReference type="WBParaSite" id="nRc.2.0.1.t41569-RA">
    <property type="protein sequence ID" value="nRc.2.0.1.t41569-RA"/>
    <property type="gene ID" value="nRc.2.0.1.g41569"/>
</dbReference>
<dbReference type="AlphaFoldDB" id="A0A915KRQ4"/>
<feature type="compositionally biased region" description="Polar residues" evidence="1">
    <location>
        <begin position="13"/>
        <end position="22"/>
    </location>
</feature>
<organism evidence="2 3">
    <name type="scientific">Romanomermis culicivorax</name>
    <name type="common">Nematode worm</name>
    <dbReference type="NCBI Taxonomy" id="13658"/>
    <lineage>
        <taxon>Eukaryota</taxon>
        <taxon>Metazoa</taxon>
        <taxon>Ecdysozoa</taxon>
        <taxon>Nematoda</taxon>
        <taxon>Enoplea</taxon>
        <taxon>Dorylaimia</taxon>
        <taxon>Mermithida</taxon>
        <taxon>Mermithoidea</taxon>
        <taxon>Mermithidae</taxon>
        <taxon>Romanomermis</taxon>
    </lineage>
</organism>
<dbReference type="Proteomes" id="UP000887565">
    <property type="component" value="Unplaced"/>
</dbReference>
<evidence type="ECO:0000313" key="3">
    <source>
        <dbReference type="WBParaSite" id="nRc.2.0.1.t41569-RA"/>
    </source>
</evidence>
<feature type="region of interest" description="Disordered" evidence="1">
    <location>
        <begin position="1"/>
        <end position="47"/>
    </location>
</feature>
<feature type="compositionally biased region" description="Low complexity" evidence="1">
    <location>
        <begin position="28"/>
        <end position="44"/>
    </location>
</feature>
<protein>
    <submittedName>
        <fullName evidence="3">Uncharacterized protein</fullName>
    </submittedName>
</protein>
<name>A0A915KRQ4_ROMCU</name>